<dbReference type="PROSITE" id="PS51257">
    <property type="entry name" value="PROKAR_LIPOPROTEIN"/>
    <property type="match status" value="1"/>
</dbReference>
<dbReference type="Proteomes" id="UP000215539">
    <property type="component" value="Chromosome 1"/>
</dbReference>
<evidence type="ECO:0000256" key="1">
    <source>
        <dbReference type="SAM" id="SignalP"/>
    </source>
</evidence>
<protein>
    <submittedName>
        <fullName evidence="4">Beta-xylosidase</fullName>
    </submittedName>
</protein>
<sequence>MKNIKLLIFTFSACFLFSCSGDDASPSIPNGGKVFSGGTILLEDNEKNLTNPGMGWNQMYYTFDNVVVPTNNDKKDLLNWVPCDIMSFRLSWAKMEPKEGQYNWYIIDDVARSWVAAGKRIAFKFYTNFLWDNADHQATPLWVKDAGAKGKNLDGNGNPADDSWMANYGDPILLAKLANFYKAVADHFKDMPVEFIEMGSIGRAGEGNSYQIGVEPTKEEMKAHVDLLRSSFPNTQLIINDDYGADACLYAKSVGFGIDDHSIGVDKSASSPGRAYNKSLIDKFHDGTTVIGLENDTWLKPDDWYLQQMTDAHANYCRIHTSPSNLKSTEVRDIVNKMNLKMGYRIQFPQIDLPKEIVKGKSFEVTYSIKNVGVGYCPIECYPKFILQDAKGQTIAEATDKQFDYHKLMSLSDNVLLTNQVTMMIPAGSKENTLNLLICLVDKNGNPVINLPYDNGKDKMYSIATINLK</sequence>
<evidence type="ECO:0000259" key="2">
    <source>
        <dbReference type="Pfam" id="PF16116"/>
    </source>
</evidence>
<evidence type="ECO:0000313" key="5">
    <source>
        <dbReference type="Proteomes" id="UP000065822"/>
    </source>
</evidence>
<feature type="chain" id="PRO_5043847421" evidence="1">
    <location>
        <begin position="25"/>
        <end position="469"/>
    </location>
</feature>
<dbReference type="Proteomes" id="UP000065822">
    <property type="component" value="Chromosome"/>
</dbReference>
<dbReference type="KEGG" id="chg:AXF12_07975"/>
<keyword evidence="5" id="KW-1185">Reference proteome</keyword>
<dbReference type="Gene3D" id="3.20.20.80">
    <property type="entry name" value="Glycosidases"/>
    <property type="match status" value="1"/>
</dbReference>
<evidence type="ECO:0000313" key="3">
    <source>
        <dbReference type="EMBL" id="AMD85453.1"/>
    </source>
</evidence>
<accession>A0AAX2GWI7</accession>
<evidence type="ECO:0000313" key="4">
    <source>
        <dbReference type="EMBL" id="SNV01399.1"/>
    </source>
</evidence>
<dbReference type="SUPFAM" id="SSF51445">
    <property type="entry name" value="(Trans)glycosidases"/>
    <property type="match status" value="1"/>
</dbReference>
<feature type="domain" description="DUF4832" evidence="2">
    <location>
        <begin position="306"/>
        <end position="444"/>
    </location>
</feature>
<dbReference type="EMBL" id="LT906449">
    <property type="protein sequence ID" value="SNV01399.1"/>
    <property type="molecule type" value="Genomic_DNA"/>
</dbReference>
<proteinExistence type="predicted"/>
<feature type="signal peptide" evidence="1">
    <location>
        <begin position="1"/>
        <end position="24"/>
    </location>
</feature>
<gene>
    <name evidence="3" type="ORF">AXF12_07975</name>
    <name evidence="4" type="ORF">SAMEA44541418_00090</name>
</gene>
<reference evidence="3 5" key="1">
    <citation type="submission" date="2016-02" db="EMBL/GenBank/DDBJ databases">
        <authorList>
            <person name="Holder M.E."/>
            <person name="Ajami N.J."/>
            <person name="Petrosino J.F."/>
        </authorList>
    </citation>
    <scope>NUCLEOTIDE SEQUENCE [LARGE SCALE GENOMIC DNA]</scope>
    <source>
        <strain evidence="3 5">CCUG 32990</strain>
    </source>
</reference>
<dbReference type="RefSeq" id="WP_066430053.1">
    <property type="nucleotide sequence ID" value="NZ_CP014227.1"/>
</dbReference>
<reference evidence="4 6" key="2">
    <citation type="submission" date="2017-06" db="EMBL/GenBank/DDBJ databases">
        <authorList>
            <consortium name="Pathogen Informatics"/>
        </authorList>
    </citation>
    <scope>NUCLEOTIDE SEQUENCE [LARGE SCALE GENOMIC DNA]</scope>
    <source>
        <strain evidence="4 6">NCTC12947</strain>
    </source>
</reference>
<keyword evidence="1" id="KW-0732">Signal</keyword>
<name>A0AAX2GWI7_9FLAO</name>
<evidence type="ECO:0000313" key="6">
    <source>
        <dbReference type="Proteomes" id="UP000215539"/>
    </source>
</evidence>
<dbReference type="AlphaFoldDB" id="A0AAX2GWI7"/>
<dbReference type="InterPro" id="IPR032267">
    <property type="entry name" value="DUF4832"/>
</dbReference>
<organism evidence="4 6">
    <name type="scientific">Capnocytophaga haemolytica</name>
    <dbReference type="NCBI Taxonomy" id="45243"/>
    <lineage>
        <taxon>Bacteria</taxon>
        <taxon>Pseudomonadati</taxon>
        <taxon>Bacteroidota</taxon>
        <taxon>Flavobacteriia</taxon>
        <taxon>Flavobacteriales</taxon>
        <taxon>Flavobacteriaceae</taxon>
        <taxon>Capnocytophaga</taxon>
    </lineage>
</organism>
<dbReference type="InterPro" id="IPR017853">
    <property type="entry name" value="GH"/>
</dbReference>
<dbReference type="Pfam" id="PF16116">
    <property type="entry name" value="DUF4832"/>
    <property type="match status" value="1"/>
</dbReference>
<dbReference type="EMBL" id="CP014227">
    <property type="protein sequence ID" value="AMD85453.1"/>
    <property type="molecule type" value="Genomic_DNA"/>
</dbReference>